<evidence type="ECO:0008006" key="6">
    <source>
        <dbReference type="Google" id="ProtNLM"/>
    </source>
</evidence>
<evidence type="ECO:0000313" key="4">
    <source>
        <dbReference type="EMBL" id="KAE8716272.1"/>
    </source>
</evidence>
<dbReference type="Proteomes" id="UP000436088">
    <property type="component" value="Unassembled WGS sequence"/>
</dbReference>
<keyword evidence="5" id="KW-1185">Reference proteome</keyword>
<dbReference type="Pfam" id="PF13041">
    <property type="entry name" value="PPR_2"/>
    <property type="match status" value="2"/>
</dbReference>
<name>A0A6A3BMK4_HIBSY</name>
<accession>A0A6A3BMK4</accession>
<dbReference type="AlphaFoldDB" id="A0A6A3BMK4"/>
<dbReference type="GO" id="GO:0003729">
    <property type="term" value="F:mRNA binding"/>
    <property type="evidence" value="ECO:0007669"/>
    <property type="project" value="TreeGrafter"/>
</dbReference>
<comment type="caution">
    <text evidence="4">The sequence shown here is derived from an EMBL/GenBank/DDBJ whole genome shotgun (WGS) entry which is preliminary data.</text>
</comment>
<dbReference type="EMBL" id="VEPZ02000852">
    <property type="protein sequence ID" value="KAE8716272.1"/>
    <property type="molecule type" value="Genomic_DNA"/>
</dbReference>
<dbReference type="PANTHER" id="PTHR47933">
    <property type="entry name" value="PENTATRICOPEPTIDE REPEAT-CONTAINING PROTEIN 1, MITOCHONDRIAL"/>
    <property type="match status" value="1"/>
</dbReference>
<feature type="repeat" description="PPR" evidence="3">
    <location>
        <begin position="170"/>
        <end position="204"/>
    </location>
</feature>
<evidence type="ECO:0000256" key="1">
    <source>
        <dbReference type="ARBA" id="ARBA00007626"/>
    </source>
</evidence>
<dbReference type="InterPro" id="IPR002885">
    <property type="entry name" value="PPR_rpt"/>
</dbReference>
<dbReference type="Pfam" id="PF01535">
    <property type="entry name" value="PPR"/>
    <property type="match status" value="1"/>
</dbReference>
<comment type="similarity">
    <text evidence="1">Belongs to the PPR family. P subfamily.</text>
</comment>
<feature type="repeat" description="PPR" evidence="3">
    <location>
        <begin position="276"/>
        <end position="310"/>
    </location>
</feature>
<evidence type="ECO:0000313" key="5">
    <source>
        <dbReference type="Proteomes" id="UP000436088"/>
    </source>
</evidence>
<proteinExistence type="inferred from homology"/>
<dbReference type="InterPro" id="IPR011990">
    <property type="entry name" value="TPR-like_helical_dom_sf"/>
</dbReference>
<evidence type="ECO:0000256" key="2">
    <source>
        <dbReference type="ARBA" id="ARBA00022737"/>
    </source>
</evidence>
<feature type="repeat" description="PPR" evidence="3">
    <location>
        <begin position="205"/>
        <end position="239"/>
    </location>
</feature>
<protein>
    <recommendedName>
        <fullName evidence="6">Pentatricopeptide repeat-containing protein</fullName>
    </recommendedName>
</protein>
<dbReference type="PANTHER" id="PTHR47933:SF11">
    <property type="entry name" value="PENTATRICOPEPTIDE REPEAT-CONTAINING PROTEIN 2"/>
    <property type="match status" value="1"/>
</dbReference>
<gene>
    <name evidence="4" type="ORF">F3Y22_tig00110151pilonHSYRG00238</name>
</gene>
<dbReference type="Gene3D" id="1.25.40.10">
    <property type="entry name" value="Tetratricopeptide repeat domain"/>
    <property type="match status" value="2"/>
</dbReference>
<dbReference type="PROSITE" id="PS51375">
    <property type="entry name" value="PPR"/>
    <property type="match status" value="4"/>
</dbReference>
<dbReference type="InterPro" id="IPR051240">
    <property type="entry name" value="Mito_RNA-Proc/Resp"/>
</dbReference>
<keyword evidence="2" id="KW-0677">Repeat</keyword>
<evidence type="ECO:0000256" key="3">
    <source>
        <dbReference type="PROSITE-ProRule" id="PRU00708"/>
    </source>
</evidence>
<sequence>MIQEPRGPSYSKVGEGSTVILYNILDMVVDNNSKLIIMETSINIQIQDGSTISLNQGLSLGFFTTVYASQNVTKRRAIWDLLPHLSPDNNEAWMLGFINAVELMEADFKGAISHGNEGDYGNLLDRLWGIDRAIRNIDNIAKAVDLFDQMLSSGCSLHPKEMLEAGMKPDSVSYNSLITYFCKTEDFEIAGEVMKQMINQGVIPTTATYGALIQAYCSNGKIEDATKLFNDMSSLSKVPPNTLVYTSLIESLCKNNDIKGALSLMDDMKAKRVKPNTTTYNAVLKGLKKNNLLENAYGLMDGMIENACNPDCITMEILRELLSSVDGSKKLESFVQGKRVSPL</sequence>
<feature type="repeat" description="PPR" evidence="3">
    <location>
        <begin position="241"/>
        <end position="275"/>
    </location>
</feature>
<dbReference type="NCBIfam" id="TIGR00756">
    <property type="entry name" value="PPR"/>
    <property type="match status" value="4"/>
</dbReference>
<organism evidence="4 5">
    <name type="scientific">Hibiscus syriacus</name>
    <name type="common">Rose of Sharon</name>
    <dbReference type="NCBI Taxonomy" id="106335"/>
    <lineage>
        <taxon>Eukaryota</taxon>
        <taxon>Viridiplantae</taxon>
        <taxon>Streptophyta</taxon>
        <taxon>Embryophyta</taxon>
        <taxon>Tracheophyta</taxon>
        <taxon>Spermatophyta</taxon>
        <taxon>Magnoliopsida</taxon>
        <taxon>eudicotyledons</taxon>
        <taxon>Gunneridae</taxon>
        <taxon>Pentapetalae</taxon>
        <taxon>rosids</taxon>
        <taxon>malvids</taxon>
        <taxon>Malvales</taxon>
        <taxon>Malvaceae</taxon>
        <taxon>Malvoideae</taxon>
        <taxon>Hibiscus</taxon>
    </lineage>
</organism>
<reference evidence="4" key="1">
    <citation type="submission" date="2019-09" db="EMBL/GenBank/DDBJ databases">
        <title>Draft genome information of white flower Hibiscus syriacus.</title>
        <authorList>
            <person name="Kim Y.-M."/>
        </authorList>
    </citation>
    <scope>NUCLEOTIDE SEQUENCE [LARGE SCALE GENOMIC DNA]</scope>
    <source>
        <strain evidence="4">YM2019G1</strain>
    </source>
</reference>